<dbReference type="InterPro" id="IPR007428">
    <property type="entry name" value="MlaA"/>
</dbReference>
<comment type="similarity">
    <text evidence="1">Belongs to the MlaA family.</text>
</comment>
<evidence type="ECO:0000313" key="4">
    <source>
        <dbReference type="EMBL" id="TWH64291.1"/>
    </source>
</evidence>
<dbReference type="PANTHER" id="PTHR30035:SF3">
    <property type="entry name" value="INTERMEMBRANE PHOSPHOLIPID TRANSPORT SYSTEM LIPOPROTEIN MLAA"/>
    <property type="match status" value="1"/>
</dbReference>
<evidence type="ECO:0000256" key="2">
    <source>
        <dbReference type="ARBA" id="ARBA00022729"/>
    </source>
</evidence>
<feature type="signal peptide" evidence="3">
    <location>
        <begin position="1"/>
        <end position="32"/>
    </location>
</feature>
<reference evidence="4 5" key="1">
    <citation type="submission" date="2019-07" db="EMBL/GenBank/DDBJ databases">
        <title>Genomic Encyclopedia of Type Strains, Phase I: the one thousand microbial genomes (KMG-I) project.</title>
        <authorList>
            <person name="Kyrpides N."/>
        </authorList>
    </citation>
    <scope>NUCLEOTIDE SEQUENCE [LARGE SCALE GENOMIC DNA]</scope>
    <source>
        <strain evidence="4 5">DSM 375</strain>
    </source>
</reference>
<evidence type="ECO:0000256" key="1">
    <source>
        <dbReference type="ARBA" id="ARBA00010634"/>
    </source>
</evidence>
<name>A0A562HZV3_9GAMM</name>
<evidence type="ECO:0000313" key="5">
    <source>
        <dbReference type="Proteomes" id="UP000319627"/>
    </source>
</evidence>
<dbReference type="GO" id="GO:0120010">
    <property type="term" value="P:intermembrane phospholipid transfer"/>
    <property type="evidence" value="ECO:0007669"/>
    <property type="project" value="TreeGrafter"/>
</dbReference>
<dbReference type="GO" id="GO:0016020">
    <property type="term" value="C:membrane"/>
    <property type="evidence" value="ECO:0007669"/>
    <property type="project" value="InterPro"/>
</dbReference>
<dbReference type="Pfam" id="PF04333">
    <property type="entry name" value="MlaA"/>
    <property type="match status" value="1"/>
</dbReference>
<dbReference type="PRINTS" id="PR01805">
    <property type="entry name" value="VACJLIPOPROT"/>
</dbReference>
<dbReference type="PANTHER" id="PTHR30035">
    <property type="entry name" value="LIPOPROTEIN VACJ-RELATED"/>
    <property type="match status" value="1"/>
</dbReference>
<proteinExistence type="inferred from homology"/>
<dbReference type="EMBL" id="VLKG01000010">
    <property type="protein sequence ID" value="TWH64291.1"/>
    <property type="molecule type" value="Genomic_DNA"/>
</dbReference>
<organism evidence="4 5">
    <name type="scientific">Azomonas agilis</name>
    <dbReference type="NCBI Taxonomy" id="116849"/>
    <lineage>
        <taxon>Bacteria</taxon>
        <taxon>Pseudomonadati</taxon>
        <taxon>Pseudomonadota</taxon>
        <taxon>Gammaproteobacteria</taxon>
        <taxon>Pseudomonadales</taxon>
        <taxon>Pseudomonadaceae</taxon>
        <taxon>Azomonas</taxon>
    </lineage>
</organism>
<accession>A0A562HZV3</accession>
<comment type="caution">
    <text evidence="4">The sequence shown here is derived from an EMBL/GenBank/DDBJ whole genome shotgun (WGS) entry which is preliminary data.</text>
</comment>
<keyword evidence="2 3" id="KW-0732">Signal</keyword>
<dbReference type="Proteomes" id="UP000319627">
    <property type="component" value="Unassembled WGS sequence"/>
</dbReference>
<protein>
    <submittedName>
        <fullName evidence="4">Phospholipid-binding lipoprotein MlaA</fullName>
    </submittedName>
</protein>
<keyword evidence="5" id="KW-1185">Reference proteome</keyword>
<sequence>MLSSGMKRLGTRKIGPVIVTVAAMLSPTWSWATAEQDPWENVNRAIFRFNDTLDTYALKPVAQGYQKITPELVQKGVTNFFNNIGDVANLANNLLQGKVQHAGVDTSRVLFNSTFGVLGVMDVATPMGLQRNNEDFGQTLGVWGVGSGSYVMLPFFGPSTVRDGIGLVPNAYMGPYPYMNNMGVRNGMYALDVVDDRANLLAAEKLITGDRYVFIRNAYLQNREYLIKDGEVVDDF</sequence>
<evidence type="ECO:0000256" key="3">
    <source>
        <dbReference type="SAM" id="SignalP"/>
    </source>
</evidence>
<gene>
    <name evidence="4" type="ORF">LX59_02494</name>
</gene>
<dbReference type="AlphaFoldDB" id="A0A562HZV3"/>
<feature type="chain" id="PRO_5022030126" evidence="3">
    <location>
        <begin position="33"/>
        <end position="236"/>
    </location>
</feature>
<keyword evidence="4" id="KW-0449">Lipoprotein</keyword>